<dbReference type="Proteomes" id="UP000198757">
    <property type="component" value="Unassembled WGS sequence"/>
</dbReference>
<evidence type="ECO:0000259" key="1">
    <source>
        <dbReference type="PROSITE" id="PS51677"/>
    </source>
</evidence>
<dbReference type="GO" id="GO:0005975">
    <property type="term" value="P:carbohydrate metabolic process"/>
    <property type="evidence" value="ECO:0007669"/>
    <property type="project" value="InterPro"/>
</dbReference>
<reference evidence="3" key="1">
    <citation type="submission" date="2016-10" db="EMBL/GenBank/DDBJ databases">
        <authorList>
            <person name="Varghese N."/>
            <person name="Submissions S."/>
        </authorList>
    </citation>
    <scope>NUCLEOTIDE SEQUENCE [LARGE SCALE GENOMIC DNA]</scope>
    <source>
        <strain evidence="3">DSM 25811 / CCM 8410 / LMG 26954 / E90</strain>
    </source>
</reference>
<evidence type="ECO:0000313" key="2">
    <source>
        <dbReference type="EMBL" id="SDD58077.1"/>
    </source>
</evidence>
<dbReference type="InterPro" id="IPR002509">
    <property type="entry name" value="NODB_dom"/>
</dbReference>
<dbReference type="AlphaFoldDB" id="A0A1G6VYL9"/>
<dbReference type="Pfam" id="PF01522">
    <property type="entry name" value="Polysacc_deac_1"/>
    <property type="match status" value="1"/>
</dbReference>
<dbReference type="PANTHER" id="PTHR10587:SF125">
    <property type="entry name" value="POLYSACCHARIDE DEACETYLASE YHEN-RELATED"/>
    <property type="match status" value="1"/>
</dbReference>
<protein>
    <submittedName>
        <fullName evidence="2">Peptidoglycan/xylan/chitin deacetylase, PgdA/CDA1 family</fullName>
    </submittedName>
</protein>
<dbReference type="PROSITE" id="PS51677">
    <property type="entry name" value="NODB"/>
    <property type="match status" value="1"/>
</dbReference>
<dbReference type="InterPro" id="IPR050248">
    <property type="entry name" value="Polysacc_deacetylase_ArnD"/>
</dbReference>
<proteinExistence type="predicted"/>
<dbReference type="PANTHER" id="PTHR10587">
    <property type="entry name" value="GLYCOSYL TRANSFERASE-RELATED"/>
    <property type="match status" value="1"/>
</dbReference>
<dbReference type="PROSITE" id="PS51257">
    <property type="entry name" value="PROKAR_LIPOPROTEIN"/>
    <property type="match status" value="1"/>
</dbReference>
<keyword evidence="3" id="KW-1185">Reference proteome</keyword>
<name>A0A1G6VYL9_NIADE</name>
<dbReference type="STRING" id="1285928.SAMN04487894_110183"/>
<sequence length="249" mass="28309">MNALSKLILVGSLVGLSACLSGTSQPQRAGEKKCTIYLTFDDGPLNGSENIDSVILAEKIKISVFLVGAHVEANRRMDTYFKYYEENPYIDEYNHSYSHANNHYEKFYNDPQTAIADVLKNQQLLKLHYKIVRLPGRNMWRLNGKKRDDGISGASTADGLAAQGYKVIGWDLEWQHHPDGRPVQTVDAVFDEIAQRCKTGNSFTKGNIVLLIHDEMFQTKWEESALKQLVDRLKVSGAYDFEQIRFYPQ</sequence>
<organism evidence="2 3">
    <name type="scientific">Niabella drilacis (strain DSM 25811 / CCM 8410 / CCUG 62505 / LMG 26954 / E90)</name>
    <dbReference type="NCBI Taxonomy" id="1285928"/>
    <lineage>
        <taxon>Bacteria</taxon>
        <taxon>Pseudomonadati</taxon>
        <taxon>Bacteroidota</taxon>
        <taxon>Chitinophagia</taxon>
        <taxon>Chitinophagales</taxon>
        <taxon>Chitinophagaceae</taxon>
        <taxon>Niabella</taxon>
    </lineage>
</organism>
<dbReference type="InterPro" id="IPR011330">
    <property type="entry name" value="Glyco_hydro/deAcase_b/a-brl"/>
</dbReference>
<dbReference type="RefSeq" id="WP_090391538.1">
    <property type="nucleotide sequence ID" value="NZ_FMZO01000010.1"/>
</dbReference>
<dbReference type="EMBL" id="FMZO01000010">
    <property type="protein sequence ID" value="SDD58077.1"/>
    <property type="molecule type" value="Genomic_DNA"/>
</dbReference>
<evidence type="ECO:0000313" key="3">
    <source>
        <dbReference type="Proteomes" id="UP000198757"/>
    </source>
</evidence>
<dbReference type="OrthoDB" id="9812065at2"/>
<gene>
    <name evidence="2" type="ORF">SAMN04487894_110183</name>
</gene>
<accession>A0A1G6VYL9</accession>
<dbReference type="SUPFAM" id="SSF88713">
    <property type="entry name" value="Glycoside hydrolase/deacetylase"/>
    <property type="match status" value="1"/>
</dbReference>
<feature type="domain" description="NodB homology" evidence="1">
    <location>
        <begin position="34"/>
        <end position="242"/>
    </location>
</feature>
<dbReference type="GO" id="GO:0016810">
    <property type="term" value="F:hydrolase activity, acting on carbon-nitrogen (but not peptide) bonds"/>
    <property type="evidence" value="ECO:0007669"/>
    <property type="project" value="InterPro"/>
</dbReference>
<dbReference type="Gene3D" id="3.20.20.370">
    <property type="entry name" value="Glycoside hydrolase/deacetylase"/>
    <property type="match status" value="1"/>
</dbReference>